<organism evidence="1 2">
    <name type="scientific">Hymenobacter crusticola</name>
    <dbReference type="NCBI Taxonomy" id="1770526"/>
    <lineage>
        <taxon>Bacteria</taxon>
        <taxon>Pseudomonadati</taxon>
        <taxon>Bacteroidota</taxon>
        <taxon>Cytophagia</taxon>
        <taxon>Cytophagales</taxon>
        <taxon>Hymenobacteraceae</taxon>
        <taxon>Hymenobacter</taxon>
    </lineage>
</organism>
<name>A0A243W4V3_9BACT</name>
<evidence type="ECO:0000313" key="1">
    <source>
        <dbReference type="EMBL" id="OUJ66526.1"/>
    </source>
</evidence>
<accession>A0A243W4V3</accession>
<keyword evidence="2" id="KW-1185">Reference proteome</keyword>
<comment type="caution">
    <text evidence="1">The sequence shown here is derived from an EMBL/GenBank/DDBJ whole genome shotgun (WGS) entry which is preliminary data.</text>
</comment>
<gene>
    <name evidence="1" type="ORF">BXP70_29025</name>
</gene>
<dbReference type="EMBL" id="MTSE01000094">
    <property type="protein sequence ID" value="OUJ66526.1"/>
    <property type="molecule type" value="Genomic_DNA"/>
</dbReference>
<feature type="non-terminal residue" evidence="1">
    <location>
        <position position="1"/>
    </location>
</feature>
<sequence>DDVVLVKVLVGTITGTPSGGTDFDPSVLGYQYGGALVLGTAVKLDWVYAYGRQLWRARRAMTPQADPVQGANWNLEFDASIADGSIRWEQLTFDVQTRIQGRVALVSTGGSVRYYSTWDDAHYNSQPGDRIIFGPGTFGDPNADAGIHRDLTVVVPAGTTWQFKRLYCMFNYQASGTTRFITIEGGGTLRGEIYQYATIRVNLTLSGLTHEGKINYTAFPNGGANPGPFAVSLRRVRALVSSGDYITAYTRNGGFYFNAAAFDLADCDVTVSGGGAVYRNTGDGGAVSDAAGNKLRIHNSRLLCDAGAPLIVAPDGVVSYDFSQVNYRGTVPANVASAVGYSFLGLPAGGSSTPGTGSGIDFANPVTTTQATTLNANKAYYVTGGGYALTLPSASQNLGLSIFISVAASATGLYPITGATNLVLYANESINLRATLDGWKRTGGEPLAMVARLSTTLAQQDSIPLNTSYRVPLSVTAAATLPAQAELSQAGIRVLRNARASISYFVALNNAIVGGAYTLYMQVTDANGVVRYPMQTTIGTDRSGLGFAGSSLTVDFAAGDLIQLYFYNQDVATLRGALSGSECSLTYTEIV</sequence>
<proteinExistence type="predicted"/>
<protein>
    <submittedName>
        <fullName evidence="1">Uncharacterized protein</fullName>
    </submittedName>
</protein>
<reference evidence="1 2" key="1">
    <citation type="submission" date="2017-01" db="EMBL/GenBank/DDBJ databases">
        <title>A new Hymenobacter.</title>
        <authorList>
            <person name="Liang Y."/>
            <person name="Feng F."/>
        </authorList>
    </citation>
    <scope>NUCLEOTIDE SEQUENCE [LARGE SCALE GENOMIC DNA]</scope>
    <source>
        <strain evidence="1">MIMBbqt21</strain>
    </source>
</reference>
<evidence type="ECO:0000313" key="2">
    <source>
        <dbReference type="Proteomes" id="UP000194873"/>
    </source>
</evidence>
<dbReference type="AlphaFoldDB" id="A0A243W4V3"/>
<dbReference type="Proteomes" id="UP000194873">
    <property type="component" value="Unassembled WGS sequence"/>
</dbReference>
<dbReference type="RefSeq" id="WP_179197905.1">
    <property type="nucleotide sequence ID" value="NZ_MTSE01000094.1"/>
</dbReference>